<accession>A0AAW6P3N1</accession>
<dbReference type="AlphaFoldDB" id="A0AAW6P3N1"/>
<proteinExistence type="predicted"/>
<dbReference type="RefSeq" id="WP_276214354.1">
    <property type="nucleotide sequence ID" value="NZ_JARJLR010000184.1"/>
</dbReference>
<reference evidence="1" key="1">
    <citation type="submission" date="2023-03" db="EMBL/GenBank/DDBJ databases">
        <title>Draft assemblies of triclosan tolerant bacteria isolated from returned activated sludge.</title>
        <authorList>
            <person name="Van Hamelsveld S."/>
        </authorList>
    </citation>
    <scope>NUCLEOTIDE SEQUENCE</scope>
    <source>
        <strain evidence="1">GW210015_S63</strain>
    </source>
</reference>
<evidence type="ECO:0000313" key="2">
    <source>
        <dbReference type="Proteomes" id="UP001220662"/>
    </source>
</evidence>
<dbReference type="EMBL" id="JARJLR010000184">
    <property type="protein sequence ID" value="MDF3842023.1"/>
    <property type="molecule type" value="Genomic_DNA"/>
</dbReference>
<dbReference type="Proteomes" id="UP001220662">
    <property type="component" value="Unassembled WGS sequence"/>
</dbReference>
<sequence length="96" mass="10718">MIKLRLASEYLAGPIFCPDPDIMGHIDIDDLPLSQELKAEITAWDSEYQATFNSEYPPDSGFSSPEVAFRYIVEGQQLAKKIQQELGGGYAVEYCP</sequence>
<protein>
    <submittedName>
        <fullName evidence="1">Uncharacterized protein</fullName>
    </submittedName>
</protein>
<comment type="caution">
    <text evidence="1">The sequence shown here is derived from an EMBL/GenBank/DDBJ whole genome shotgun (WGS) entry which is preliminary data.</text>
</comment>
<gene>
    <name evidence="1" type="ORF">P3W55_09890</name>
</gene>
<organism evidence="1 2">
    <name type="scientific">Pseudomonas citronellolis</name>
    <dbReference type="NCBI Taxonomy" id="53408"/>
    <lineage>
        <taxon>Bacteria</taxon>
        <taxon>Pseudomonadati</taxon>
        <taxon>Pseudomonadota</taxon>
        <taxon>Gammaproteobacteria</taxon>
        <taxon>Pseudomonadales</taxon>
        <taxon>Pseudomonadaceae</taxon>
        <taxon>Pseudomonas</taxon>
    </lineage>
</organism>
<evidence type="ECO:0000313" key="1">
    <source>
        <dbReference type="EMBL" id="MDF3842023.1"/>
    </source>
</evidence>
<name>A0AAW6P3N1_9PSED</name>